<dbReference type="EC" id="1.14.-.-" evidence="9"/>
<dbReference type="EMBL" id="JAVJAF010000001">
    <property type="protein sequence ID" value="MDR6232904.1"/>
    <property type="molecule type" value="Genomic_DNA"/>
</dbReference>
<feature type="domain" description="Luciferase-like" evidence="8">
    <location>
        <begin position="20"/>
        <end position="391"/>
    </location>
</feature>
<comment type="similarity">
    <text evidence="5">Belongs to the NtaA/SnaA/DszA monooxygenase family.</text>
</comment>
<evidence type="ECO:0000313" key="10">
    <source>
        <dbReference type="Proteomes" id="UP001268036"/>
    </source>
</evidence>
<sequence>MSKRRDTLKLGLFLRATGHHVAAWRHPGAQADAGIRIEHYQALARQAEAAGFDTLFLADSVGVRGIDSPVFDRLIAPHLTFEPLTLLASLATVTQRIGLIATASTSYSEPYNLARQFASLDQISGGRIGWNLVTSSDAASAHNFGGSGQAAHADRYARAREFQQVVDKLWDSWEDDALLLDRDAGLFLDRTKRHFTEHRGEHFQVRGPLNVLRSPQGKPVLVQAGASEDGRELAAATAEVVFAAHQSLGDAQAFYRDLKRRAQALGRNPEHLKILPGVTIFTGASEAEAQAKHHQLQDLVQPEVGRELLSGLLGGVDLTDLSLDAPLPRDLPLSNASRSRQELIQKLADEGLSLRQLYLRLAGARGHWTLVGSAEQVVDRLEAWFQGHGADGFNILPPTYPEGLDDFIHFVLPELRRRGLVRQGDYEGRTLREHLGLPYPQHPAARRGQEAVA</sequence>
<dbReference type="Pfam" id="PF00296">
    <property type="entry name" value="Bac_luciferase"/>
    <property type="match status" value="1"/>
</dbReference>
<dbReference type="NCBIfam" id="TIGR03860">
    <property type="entry name" value="FMN_nitrolo"/>
    <property type="match status" value="1"/>
</dbReference>
<dbReference type="InterPro" id="IPR051260">
    <property type="entry name" value="Diverse_substr_monoxygenases"/>
</dbReference>
<dbReference type="GO" id="GO:0016705">
    <property type="term" value="F:oxidoreductase activity, acting on paired donors, with incorporation or reduction of molecular oxygen"/>
    <property type="evidence" value="ECO:0007669"/>
    <property type="project" value="InterPro"/>
</dbReference>
<keyword evidence="4 9" id="KW-0503">Monooxygenase</keyword>
<dbReference type="RefSeq" id="WP_309755127.1">
    <property type="nucleotide sequence ID" value="NZ_JAVJAF010000001.1"/>
</dbReference>
<evidence type="ECO:0000256" key="1">
    <source>
        <dbReference type="ARBA" id="ARBA00022630"/>
    </source>
</evidence>
<keyword evidence="2 6" id="KW-0288">FMN</keyword>
<feature type="binding site" evidence="6">
    <location>
        <position position="156"/>
    </location>
    <ligand>
        <name>FMN</name>
        <dbReference type="ChEBI" id="CHEBI:58210"/>
    </ligand>
</feature>
<gene>
    <name evidence="9" type="ORF">QE440_000645</name>
</gene>
<dbReference type="CDD" id="cd01095">
    <property type="entry name" value="Nitrilotriacetate_monoxgenase"/>
    <property type="match status" value="1"/>
</dbReference>
<feature type="binding site" evidence="6">
    <location>
        <position position="102"/>
    </location>
    <ligand>
        <name>FMN</name>
        <dbReference type="ChEBI" id="CHEBI:58210"/>
    </ligand>
</feature>
<accession>A0AAJ2EUT1</accession>
<dbReference type="PANTHER" id="PTHR30011:SF16">
    <property type="entry name" value="C2H2 FINGER DOMAIN TRANSCRIPTION FACTOR (EUROFUNG)-RELATED"/>
    <property type="match status" value="1"/>
</dbReference>
<dbReference type="Proteomes" id="UP001268036">
    <property type="component" value="Unassembled WGS sequence"/>
</dbReference>
<name>A0AAJ2EUT1_9PSED</name>
<feature type="region of interest" description="Disordered" evidence="7">
    <location>
        <begin position="432"/>
        <end position="453"/>
    </location>
</feature>
<evidence type="ECO:0000256" key="2">
    <source>
        <dbReference type="ARBA" id="ARBA00022643"/>
    </source>
</evidence>
<dbReference type="AlphaFoldDB" id="A0AAJ2EUT1"/>
<proteinExistence type="inferred from homology"/>
<evidence type="ECO:0000256" key="6">
    <source>
        <dbReference type="PIRSR" id="PIRSR000337-1"/>
    </source>
</evidence>
<comment type="caution">
    <text evidence="9">The sequence shown here is derived from an EMBL/GenBank/DDBJ whole genome shotgun (WGS) entry which is preliminary data.</text>
</comment>
<dbReference type="SUPFAM" id="SSF51679">
    <property type="entry name" value="Bacterial luciferase-like"/>
    <property type="match status" value="1"/>
</dbReference>
<feature type="binding site" evidence="6">
    <location>
        <position position="152"/>
    </location>
    <ligand>
        <name>FMN</name>
        <dbReference type="ChEBI" id="CHEBI:58210"/>
    </ligand>
</feature>
<keyword evidence="3 9" id="KW-0560">Oxidoreductase</keyword>
<keyword evidence="1 6" id="KW-0285">Flavoprotein</keyword>
<dbReference type="InterPro" id="IPR011251">
    <property type="entry name" value="Luciferase-like_dom"/>
</dbReference>
<dbReference type="InterPro" id="IPR036661">
    <property type="entry name" value="Luciferase-like_sf"/>
</dbReference>
<evidence type="ECO:0000313" key="9">
    <source>
        <dbReference type="EMBL" id="MDR6232904.1"/>
    </source>
</evidence>
<evidence type="ECO:0000256" key="7">
    <source>
        <dbReference type="SAM" id="MobiDB-lite"/>
    </source>
</evidence>
<feature type="binding site" evidence="6">
    <location>
        <position position="227"/>
    </location>
    <ligand>
        <name>FMN</name>
        <dbReference type="ChEBI" id="CHEBI:58210"/>
    </ligand>
</feature>
<dbReference type="Gene3D" id="3.20.20.30">
    <property type="entry name" value="Luciferase-like domain"/>
    <property type="match status" value="1"/>
</dbReference>
<evidence type="ECO:0000256" key="3">
    <source>
        <dbReference type="ARBA" id="ARBA00023002"/>
    </source>
</evidence>
<feature type="binding site" evidence="6">
    <location>
        <position position="59"/>
    </location>
    <ligand>
        <name>FMN</name>
        <dbReference type="ChEBI" id="CHEBI:58210"/>
    </ligand>
</feature>
<dbReference type="InterPro" id="IPR016215">
    <property type="entry name" value="NTA_MOA"/>
</dbReference>
<organism evidence="9 10">
    <name type="scientific">Pseudomonas oryzihabitans</name>
    <dbReference type="NCBI Taxonomy" id="47885"/>
    <lineage>
        <taxon>Bacteria</taxon>
        <taxon>Pseudomonadati</taxon>
        <taxon>Pseudomonadota</taxon>
        <taxon>Gammaproteobacteria</taxon>
        <taxon>Pseudomonadales</taxon>
        <taxon>Pseudomonadaceae</taxon>
        <taxon>Pseudomonas</taxon>
    </lineage>
</organism>
<protein>
    <submittedName>
        <fullName evidence="9">FMN-dependent oxidoreductase (Nitrilotriacetate monooxygenase family)</fullName>
        <ecNumber evidence="9">1.14.-.-</ecNumber>
    </submittedName>
</protein>
<dbReference type="PIRSF" id="PIRSF000337">
    <property type="entry name" value="NTA_MOA"/>
    <property type="match status" value="1"/>
</dbReference>
<evidence type="ECO:0000259" key="8">
    <source>
        <dbReference type="Pfam" id="PF00296"/>
    </source>
</evidence>
<evidence type="ECO:0000256" key="4">
    <source>
        <dbReference type="ARBA" id="ARBA00023033"/>
    </source>
</evidence>
<dbReference type="GO" id="GO:0004497">
    <property type="term" value="F:monooxygenase activity"/>
    <property type="evidence" value="ECO:0007669"/>
    <property type="project" value="UniProtKB-KW"/>
</dbReference>
<reference evidence="9" key="1">
    <citation type="submission" date="2023-08" db="EMBL/GenBank/DDBJ databases">
        <title>Functional and genomic diversity of the sorghum phyllosphere microbiome.</title>
        <authorList>
            <person name="Shade A."/>
        </authorList>
    </citation>
    <scope>NUCLEOTIDE SEQUENCE</scope>
    <source>
        <strain evidence="9">SORGH_AS_0201</strain>
    </source>
</reference>
<evidence type="ECO:0000256" key="5">
    <source>
        <dbReference type="ARBA" id="ARBA00033748"/>
    </source>
</evidence>
<dbReference type="PANTHER" id="PTHR30011">
    <property type="entry name" value="ALKANESULFONATE MONOOXYGENASE-RELATED"/>
    <property type="match status" value="1"/>
</dbReference>